<evidence type="ECO:0000313" key="2">
    <source>
        <dbReference type="EMBL" id="CAI9172311.1"/>
    </source>
</evidence>
<gene>
    <name evidence="2" type="ORF">MRATA1EN1_LOCUS21273</name>
</gene>
<evidence type="ECO:0000313" key="3">
    <source>
        <dbReference type="Proteomes" id="UP001176941"/>
    </source>
</evidence>
<sequence>MSVSTVFGRKCKSCPRAAFSDSSPASVLGLESSRPDPGTGTRAGPPPRVCVPARPLYPAPPSDASSRSQQDTRASPPPLSNTSVLNYCLPLFFPKLSFLMEIIISDHGIVLKRVFCCSWYPYCLIIIPIRDWVDTVK</sequence>
<proteinExistence type="predicted"/>
<feature type="compositionally biased region" description="Pro residues" evidence="1">
    <location>
        <begin position="44"/>
        <end position="61"/>
    </location>
</feature>
<reference evidence="2" key="1">
    <citation type="submission" date="2023-04" db="EMBL/GenBank/DDBJ databases">
        <authorList>
            <consortium name="ELIXIR-Norway"/>
        </authorList>
    </citation>
    <scope>NUCLEOTIDE SEQUENCE [LARGE SCALE GENOMIC DNA]</scope>
</reference>
<keyword evidence="3" id="KW-1185">Reference proteome</keyword>
<name>A0ABN8ZH38_RANTA</name>
<feature type="region of interest" description="Disordered" evidence="1">
    <location>
        <begin position="16"/>
        <end position="82"/>
    </location>
</feature>
<dbReference type="Proteomes" id="UP001176941">
    <property type="component" value="Chromosome 32"/>
</dbReference>
<accession>A0ABN8ZH38</accession>
<protein>
    <submittedName>
        <fullName evidence="2">Uncharacterized protein</fullName>
    </submittedName>
</protein>
<organism evidence="2 3">
    <name type="scientific">Rangifer tarandus platyrhynchus</name>
    <name type="common">Svalbard reindeer</name>
    <dbReference type="NCBI Taxonomy" id="3082113"/>
    <lineage>
        <taxon>Eukaryota</taxon>
        <taxon>Metazoa</taxon>
        <taxon>Chordata</taxon>
        <taxon>Craniata</taxon>
        <taxon>Vertebrata</taxon>
        <taxon>Euteleostomi</taxon>
        <taxon>Mammalia</taxon>
        <taxon>Eutheria</taxon>
        <taxon>Laurasiatheria</taxon>
        <taxon>Artiodactyla</taxon>
        <taxon>Ruminantia</taxon>
        <taxon>Pecora</taxon>
        <taxon>Cervidae</taxon>
        <taxon>Odocoileinae</taxon>
        <taxon>Rangifer</taxon>
    </lineage>
</organism>
<evidence type="ECO:0000256" key="1">
    <source>
        <dbReference type="SAM" id="MobiDB-lite"/>
    </source>
</evidence>
<dbReference type="EMBL" id="OX459968">
    <property type="protein sequence ID" value="CAI9172311.1"/>
    <property type="molecule type" value="Genomic_DNA"/>
</dbReference>
<feature type="compositionally biased region" description="Polar residues" evidence="1">
    <location>
        <begin position="63"/>
        <end position="73"/>
    </location>
</feature>